<name>A0A7S3D672_9EUKA</name>
<gene>
    <name evidence="2" type="ORF">PBIL07802_LOCUS9888</name>
</gene>
<reference evidence="2" key="1">
    <citation type="submission" date="2021-01" db="EMBL/GenBank/DDBJ databases">
        <authorList>
            <person name="Corre E."/>
            <person name="Pelletier E."/>
            <person name="Niang G."/>
            <person name="Scheremetjew M."/>
            <person name="Finn R."/>
            <person name="Kale V."/>
            <person name="Holt S."/>
            <person name="Cochrane G."/>
            <person name="Meng A."/>
            <person name="Brown T."/>
            <person name="Cohen L."/>
        </authorList>
    </citation>
    <scope>NUCLEOTIDE SEQUENCE</scope>
    <source>
        <strain evidence="2">NIES-2562</strain>
    </source>
</reference>
<dbReference type="AlphaFoldDB" id="A0A7S3D672"/>
<accession>A0A7S3D672</accession>
<organism evidence="2">
    <name type="scientific">Palpitomonas bilix</name>
    <dbReference type="NCBI Taxonomy" id="652834"/>
    <lineage>
        <taxon>Eukaryota</taxon>
        <taxon>Eukaryota incertae sedis</taxon>
    </lineage>
</organism>
<dbReference type="EMBL" id="HBIB01015317">
    <property type="protein sequence ID" value="CAE0247696.1"/>
    <property type="molecule type" value="Transcribed_RNA"/>
</dbReference>
<proteinExistence type="predicted"/>
<evidence type="ECO:0000313" key="2">
    <source>
        <dbReference type="EMBL" id="CAE0247696.1"/>
    </source>
</evidence>
<protein>
    <submittedName>
        <fullName evidence="2">Uncharacterized protein</fullName>
    </submittedName>
</protein>
<evidence type="ECO:0000256" key="1">
    <source>
        <dbReference type="SAM" id="MobiDB-lite"/>
    </source>
</evidence>
<sequence length="158" mass="17167">MAKAFPANSEPAPDFDRFARSLSEALKAGDPDKFIEVYDSLPADWSSAAVELLKQKARDLADGITSVAAAMEIEDVVVGGCEDAENSQQHTCTSYEHLHQGAFEELASKKKKKKKKKKKTHRSEDSNGSQVGGFCGFLYSSALHSLLQHEIGIPISPT</sequence>
<feature type="compositionally biased region" description="Basic residues" evidence="1">
    <location>
        <begin position="109"/>
        <end position="121"/>
    </location>
</feature>
<feature type="region of interest" description="Disordered" evidence="1">
    <location>
        <begin position="108"/>
        <end position="129"/>
    </location>
</feature>